<evidence type="ECO:0000313" key="3">
    <source>
        <dbReference type="Proteomes" id="UP001236507"/>
    </source>
</evidence>
<reference evidence="2 3" key="1">
    <citation type="submission" date="2023-05" db="EMBL/GenBank/DDBJ databases">
        <title>Novel species of genus Flectobacillus isolated from stream in China.</title>
        <authorList>
            <person name="Lu H."/>
        </authorList>
    </citation>
    <scope>NUCLEOTIDE SEQUENCE [LARGE SCALE GENOMIC DNA]</scope>
    <source>
        <strain evidence="2 3">KCTC 42575</strain>
    </source>
</reference>
<dbReference type="SUPFAM" id="SSF56954">
    <property type="entry name" value="Outer membrane efflux proteins (OEP)"/>
    <property type="match status" value="1"/>
</dbReference>
<sequence length="253" mass="28116">MSDLEYMMINVKLTLLKTWSIALSVCCLLFFSNRDIFAQASTPKSPETDFQLPPLDEIIELAIQYSPALRQQEQIINKADQQLMVQKKSWTSGISLGTSYSAGNQSLLVQQATGNLEAFSNYNNGYRLSLGAAFSINTIITQKNITKIAKADKQIAIESKQLTIDQIKNDVIAKYYAVAGAHEALKIAIEMKTSSLVNKKMAEREFSEGQINVADMARILESTSSAAVGYENAKQTFIMNVRLLEVLIGKRLF</sequence>
<dbReference type="RefSeq" id="WP_283343831.1">
    <property type="nucleotide sequence ID" value="NZ_JASHIF010000004.1"/>
</dbReference>
<dbReference type="InterPro" id="IPR010131">
    <property type="entry name" value="MdtP/NodT-like"/>
</dbReference>
<dbReference type="Pfam" id="PF02321">
    <property type="entry name" value="OEP"/>
    <property type="match status" value="1"/>
</dbReference>
<protein>
    <submittedName>
        <fullName evidence="2">TolC family protein</fullName>
    </submittedName>
</protein>
<evidence type="ECO:0000256" key="1">
    <source>
        <dbReference type="ARBA" id="ARBA00007613"/>
    </source>
</evidence>
<dbReference type="Proteomes" id="UP001236507">
    <property type="component" value="Unassembled WGS sequence"/>
</dbReference>
<organism evidence="2 3">
    <name type="scientific">Flectobacillus roseus</name>
    <dbReference type="NCBI Taxonomy" id="502259"/>
    <lineage>
        <taxon>Bacteria</taxon>
        <taxon>Pseudomonadati</taxon>
        <taxon>Bacteroidota</taxon>
        <taxon>Cytophagia</taxon>
        <taxon>Cytophagales</taxon>
        <taxon>Flectobacillaceae</taxon>
        <taxon>Flectobacillus</taxon>
    </lineage>
</organism>
<dbReference type="EMBL" id="JASHIF010000004">
    <property type="protein sequence ID" value="MDI9858681.1"/>
    <property type="molecule type" value="Genomic_DNA"/>
</dbReference>
<comment type="similarity">
    <text evidence="1">Belongs to the outer membrane factor (OMF) (TC 1.B.17) family.</text>
</comment>
<proteinExistence type="inferred from homology"/>
<dbReference type="PANTHER" id="PTHR30203">
    <property type="entry name" value="OUTER MEMBRANE CATION EFFLUX PROTEIN"/>
    <property type="match status" value="1"/>
</dbReference>
<keyword evidence="3" id="KW-1185">Reference proteome</keyword>
<dbReference type="Gene3D" id="1.20.1600.10">
    <property type="entry name" value="Outer membrane efflux proteins (OEP)"/>
    <property type="match status" value="1"/>
</dbReference>
<dbReference type="InterPro" id="IPR003423">
    <property type="entry name" value="OMP_efflux"/>
</dbReference>
<gene>
    <name evidence="2" type="ORF">QM524_05645</name>
</gene>
<name>A0ABT6Y574_9BACT</name>
<accession>A0ABT6Y574</accession>
<evidence type="ECO:0000313" key="2">
    <source>
        <dbReference type="EMBL" id="MDI9858681.1"/>
    </source>
</evidence>
<comment type="caution">
    <text evidence="2">The sequence shown here is derived from an EMBL/GenBank/DDBJ whole genome shotgun (WGS) entry which is preliminary data.</text>
</comment>